<feature type="transmembrane region" description="Helical" evidence="7">
    <location>
        <begin position="82"/>
        <end position="105"/>
    </location>
</feature>
<keyword evidence="3" id="KW-1003">Cell membrane</keyword>
<keyword evidence="6 7" id="KW-0472">Membrane</keyword>
<dbReference type="EMBL" id="CP121468">
    <property type="protein sequence ID" value="WFR89291.1"/>
    <property type="molecule type" value="Genomic_DNA"/>
</dbReference>
<feature type="transmembrane region" description="Helical" evidence="7">
    <location>
        <begin position="295"/>
        <end position="318"/>
    </location>
</feature>
<dbReference type="PANTHER" id="PTHR30250">
    <property type="entry name" value="PST FAMILY PREDICTED COLANIC ACID TRANSPORTER"/>
    <property type="match status" value="1"/>
</dbReference>
<evidence type="ECO:0000256" key="1">
    <source>
        <dbReference type="ARBA" id="ARBA00004651"/>
    </source>
</evidence>
<dbReference type="Pfam" id="PF13440">
    <property type="entry name" value="Polysacc_synt_3"/>
    <property type="match status" value="1"/>
</dbReference>
<feature type="transmembrane region" description="Helical" evidence="7">
    <location>
        <begin position="414"/>
        <end position="435"/>
    </location>
</feature>
<dbReference type="InterPro" id="IPR050833">
    <property type="entry name" value="Poly_Biosynth_Transport"/>
</dbReference>
<keyword evidence="4 7" id="KW-0812">Transmembrane</keyword>
<evidence type="ECO:0000256" key="2">
    <source>
        <dbReference type="ARBA" id="ARBA00007430"/>
    </source>
</evidence>
<evidence type="ECO:0000256" key="3">
    <source>
        <dbReference type="ARBA" id="ARBA00022475"/>
    </source>
</evidence>
<evidence type="ECO:0000256" key="4">
    <source>
        <dbReference type="ARBA" id="ARBA00022692"/>
    </source>
</evidence>
<dbReference type="PANTHER" id="PTHR30250:SF10">
    <property type="entry name" value="LIPOPOLYSACCHARIDE BIOSYNTHESIS PROTEIN WZXC"/>
    <property type="match status" value="1"/>
</dbReference>
<dbReference type="GO" id="GO:0005886">
    <property type="term" value="C:plasma membrane"/>
    <property type="evidence" value="ECO:0007669"/>
    <property type="project" value="UniProtKB-SubCell"/>
</dbReference>
<dbReference type="Proteomes" id="UP001218104">
    <property type="component" value="Chromosome"/>
</dbReference>
<evidence type="ECO:0000313" key="9">
    <source>
        <dbReference type="Proteomes" id="UP001218104"/>
    </source>
</evidence>
<proteinExistence type="inferred from homology"/>
<gene>
    <name evidence="8" type="ORF">P8634_00520</name>
</gene>
<comment type="similarity">
    <text evidence="2">Belongs to the polysaccharide synthase family.</text>
</comment>
<comment type="subcellular location">
    <subcellularLocation>
        <location evidence="1">Cell membrane</location>
        <topology evidence="1">Multi-pass membrane protein</topology>
    </subcellularLocation>
</comment>
<organism evidence="8 9">
    <name type="scientific">Limosilactobacillus fermentum</name>
    <name type="common">Lactobacillus fermentum</name>
    <dbReference type="NCBI Taxonomy" id="1613"/>
    <lineage>
        <taxon>Bacteria</taxon>
        <taxon>Bacillati</taxon>
        <taxon>Bacillota</taxon>
        <taxon>Bacilli</taxon>
        <taxon>Lactobacillales</taxon>
        <taxon>Lactobacillaceae</taxon>
        <taxon>Limosilactobacillus</taxon>
    </lineage>
</organism>
<evidence type="ECO:0000256" key="7">
    <source>
        <dbReference type="SAM" id="Phobius"/>
    </source>
</evidence>
<evidence type="ECO:0000313" key="8">
    <source>
        <dbReference type="EMBL" id="WFR89291.1"/>
    </source>
</evidence>
<evidence type="ECO:0000256" key="6">
    <source>
        <dbReference type="ARBA" id="ARBA00023136"/>
    </source>
</evidence>
<keyword evidence="5 7" id="KW-1133">Transmembrane helix</keyword>
<dbReference type="CDD" id="cd13127">
    <property type="entry name" value="MATE_tuaB_like"/>
    <property type="match status" value="1"/>
</dbReference>
<feature type="transmembrane region" description="Helical" evidence="7">
    <location>
        <begin position="441"/>
        <end position="463"/>
    </location>
</feature>
<feature type="transmembrane region" description="Helical" evidence="7">
    <location>
        <begin position="176"/>
        <end position="196"/>
    </location>
</feature>
<feature type="transmembrane region" description="Helical" evidence="7">
    <location>
        <begin position="217"/>
        <end position="236"/>
    </location>
</feature>
<dbReference type="RefSeq" id="WP_263778498.1">
    <property type="nucleotide sequence ID" value="NZ_CP053314.1"/>
</dbReference>
<feature type="transmembrane region" description="Helical" evidence="7">
    <location>
        <begin position="21"/>
        <end position="40"/>
    </location>
</feature>
<feature type="transmembrane region" description="Helical" evidence="7">
    <location>
        <begin position="147"/>
        <end position="170"/>
    </location>
</feature>
<feature type="transmembrane region" description="Helical" evidence="7">
    <location>
        <begin position="367"/>
        <end position="393"/>
    </location>
</feature>
<feature type="transmembrane region" description="Helical" evidence="7">
    <location>
        <begin position="46"/>
        <end position="70"/>
    </location>
</feature>
<name>A0AAJ5ZY58_LIMFE</name>
<dbReference type="AlphaFoldDB" id="A0AAJ5ZY58"/>
<sequence>MPENNDRNNFFSGFFWKFNEQITAQIVSFIVSIILARLLTPKDYGIVSLVNVFIVISEVFVTSGFSTSLIQKRTASRLDFSTIFYCSLLFSILVYVVIYCMAPTIADFYNNNQLVSVLRIFALRLPISAFNSIQMAYVSRELAFRKIFVSTSIATLLSGVLGIVMAYMGFGVWALVIQYISSSVFQMIVLFLEIPWKPRLEFSWNSAKSLMGYGWKILVASLLGTFFNEFRSLIIGKFYNAQSLAYYNRGSRFPELIGNNIDTTVSSVLFPVMSKYSNDMERLKAMVRRSIKTTTYIIMPIMLGLAVAAKPITVILLTDKWLPSVPFMQCLCISGVFGSISNANMQVVKASGRSDVILKLELIKKPIYFVLLLLAIRLDVLAVAVTMAIYNIIGTLINMAPNKRVINYSYKEQFRDVLPAMMLSIVMAIVVYPISLVDIPYFVMLLLEIGVGATVYIGLSFIFKLESYWYLLKHIKSRFGREN</sequence>
<feature type="transmembrane region" description="Helical" evidence="7">
    <location>
        <begin position="117"/>
        <end position="138"/>
    </location>
</feature>
<evidence type="ECO:0000256" key="5">
    <source>
        <dbReference type="ARBA" id="ARBA00022989"/>
    </source>
</evidence>
<protein>
    <submittedName>
        <fullName evidence="8">Lipopolysaccharide biosynthesis protein</fullName>
    </submittedName>
</protein>
<accession>A0AAJ5ZY58</accession>
<reference evidence="8" key="1">
    <citation type="submission" date="2023-04" db="EMBL/GenBank/DDBJ databases">
        <title>Genomic of Limosilactobacillus fermentum MSJK0025.</title>
        <authorList>
            <person name="Yang S."/>
        </authorList>
    </citation>
    <scope>NUCLEOTIDE SEQUENCE</scope>
    <source>
        <strain evidence="8">MSJK0025</strain>
    </source>
</reference>